<evidence type="ECO:0000256" key="1">
    <source>
        <dbReference type="SAM" id="MobiDB-lite"/>
    </source>
</evidence>
<feature type="region of interest" description="Disordered" evidence="1">
    <location>
        <begin position="39"/>
        <end position="114"/>
    </location>
</feature>
<dbReference type="EMBL" id="HBUF01175592">
    <property type="protein sequence ID" value="CAG6653930.1"/>
    <property type="molecule type" value="Transcribed_RNA"/>
</dbReference>
<reference evidence="2" key="1">
    <citation type="submission" date="2021-05" db="EMBL/GenBank/DDBJ databases">
        <authorList>
            <person name="Alioto T."/>
            <person name="Alioto T."/>
            <person name="Gomez Garrido J."/>
        </authorList>
    </citation>
    <scope>NUCLEOTIDE SEQUENCE</scope>
</reference>
<sequence>MSLCSANVALVQVLGRVTRSRPIKIMSSFCHRVTYVELHREKKESEDTAVKPEEEVKEVTEKLSNGVDKAPEKPTEAAADSETPATPDTPASPESATESSDKKKKDKSKRKSRK</sequence>
<evidence type="ECO:0000313" key="2">
    <source>
        <dbReference type="EMBL" id="CAG6653932.1"/>
    </source>
</evidence>
<accession>A0A8D8RQK8</accession>
<feature type="compositionally biased region" description="Basic and acidic residues" evidence="1">
    <location>
        <begin position="39"/>
        <end position="61"/>
    </location>
</feature>
<proteinExistence type="predicted"/>
<dbReference type="EMBL" id="HBUF01175593">
    <property type="protein sequence ID" value="CAG6653932.1"/>
    <property type="molecule type" value="Transcribed_RNA"/>
</dbReference>
<organism evidence="2">
    <name type="scientific">Cacopsylla melanoneura</name>
    <dbReference type="NCBI Taxonomy" id="428564"/>
    <lineage>
        <taxon>Eukaryota</taxon>
        <taxon>Metazoa</taxon>
        <taxon>Ecdysozoa</taxon>
        <taxon>Arthropoda</taxon>
        <taxon>Hexapoda</taxon>
        <taxon>Insecta</taxon>
        <taxon>Pterygota</taxon>
        <taxon>Neoptera</taxon>
        <taxon>Paraneoptera</taxon>
        <taxon>Hemiptera</taxon>
        <taxon>Sternorrhyncha</taxon>
        <taxon>Psylloidea</taxon>
        <taxon>Psyllidae</taxon>
        <taxon>Psyllinae</taxon>
        <taxon>Cacopsylla</taxon>
    </lineage>
</organism>
<name>A0A8D8RQK8_9HEMI</name>
<protein>
    <submittedName>
        <fullName evidence="2">Uncharacterized protein</fullName>
    </submittedName>
</protein>
<feature type="compositionally biased region" description="Basic residues" evidence="1">
    <location>
        <begin position="102"/>
        <end position="114"/>
    </location>
</feature>
<dbReference type="EMBL" id="HBUF01175591">
    <property type="protein sequence ID" value="CAG6653928.1"/>
    <property type="molecule type" value="Transcribed_RNA"/>
</dbReference>
<dbReference type="AlphaFoldDB" id="A0A8D8RQK8"/>